<evidence type="ECO:0000313" key="3">
    <source>
        <dbReference type="Proteomes" id="UP000018208"/>
    </source>
</evidence>
<gene>
    <name evidence="2" type="ORF">SS50377_23865</name>
</gene>
<proteinExistence type="predicted"/>
<feature type="region of interest" description="Disordered" evidence="1">
    <location>
        <begin position="1"/>
        <end position="22"/>
    </location>
</feature>
<sequence length="58" mass="6525">MGSAGMGKGSMCGQGMPGRGARSIQEGGRLLVLRDMFYILCENVQYDYYHSVQKYWVQ</sequence>
<dbReference type="Proteomes" id="UP000018208">
    <property type="component" value="Unassembled WGS sequence"/>
</dbReference>
<feature type="compositionally biased region" description="Gly residues" evidence="1">
    <location>
        <begin position="1"/>
        <end position="18"/>
    </location>
</feature>
<keyword evidence="3" id="KW-1185">Reference proteome</keyword>
<dbReference type="GeneID" id="94297888"/>
<organism evidence="2 3">
    <name type="scientific">Spironucleus salmonicida</name>
    <dbReference type="NCBI Taxonomy" id="348837"/>
    <lineage>
        <taxon>Eukaryota</taxon>
        <taxon>Metamonada</taxon>
        <taxon>Diplomonadida</taxon>
        <taxon>Hexamitidae</taxon>
        <taxon>Hexamitinae</taxon>
        <taxon>Spironucleus</taxon>
    </lineage>
</organism>
<evidence type="ECO:0000256" key="1">
    <source>
        <dbReference type="SAM" id="MobiDB-lite"/>
    </source>
</evidence>
<accession>A0A9P8LTI9</accession>
<name>A0A9P8LTI9_9EUKA</name>
<comment type="caution">
    <text evidence="2">The sequence shown here is derived from an EMBL/GenBank/DDBJ whole genome shotgun (WGS) entry which is preliminary data.</text>
</comment>
<dbReference type="EMBL" id="AUWU02000004">
    <property type="protein sequence ID" value="KAH0573930.1"/>
    <property type="molecule type" value="Genomic_DNA"/>
</dbReference>
<reference evidence="2 3" key="1">
    <citation type="journal article" date="2014" name="PLoS Genet.">
        <title>The Genome of Spironucleus salmonicida Highlights a Fish Pathogen Adapted to Fluctuating Environments.</title>
        <authorList>
            <person name="Xu F."/>
            <person name="Jerlstrom-Hultqvist J."/>
            <person name="Einarsson E."/>
            <person name="Astvaldsson A."/>
            <person name="Svard S.G."/>
            <person name="Andersson J.O."/>
        </authorList>
    </citation>
    <scope>NUCLEOTIDE SEQUENCE [LARGE SCALE GENOMIC DNA]</scope>
    <source>
        <strain evidence="2 3">ATCC 50377</strain>
    </source>
</reference>
<protein>
    <submittedName>
        <fullName evidence="2">Uncharacterized protein</fullName>
    </submittedName>
</protein>
<evidence type="ECO:0000313" key="2">
    <source>
        <dbReference type="EMBL" id="KAH0573930.1"/>
    </source>
</evidence>
<dbReference type="RefSeq" id="XP_067764703.1">
    <property type="nucleotide sequence ID" value="XM_067907729.1"/>
</dbReference>
<dbReference type="AlphaFoldDB" id="A0A9P8LTI9"/>
<dbReference type="KEGG" id="ssao:94297888"/>